<evidence type="ECO:0008006" key="5">
    <source>
        <dbReference type="Google" id="ProtNLM"/>
    </source>
</evidence>
<dbReference type="Proteomes" id="UP000663868">
    <property type="component" value="Unassembled WGS sequence"/>
</dbReference>
<keyword evidence="1" id="KW-0175">Coiled coil</keyword>
<accession>A0A819E4X4</accession>
<reference evidence="3" key="1">
    <citation type="submission" date="2021-02" db="EMBL/GenBank/DDBJ databases">
        <authorList>
            <person name="Nowell W R."/>
        </authorList>
    </citation>
    <scope>NUCLEOTIDE SEQUENCE</scope>
</reference>
<organism evidence="3 4">
    <name type="scientific">Adineta steineri</name>
    <dbReference type="NCBI Taxonomy" id="433720"/>
    <lineage>
        <taxon>Eukaryota</taxon>
        <taxon>Metazoa</taxon>
        <taxon>Spiralia</taxon>
        <taxon>Gnathifera</taxon>
        <taxon>Rotifera</taxon>
        <taxon>Eurotatoria</taxon>
        <taxon>Bdelloidea</taxon>
        <taxon>Adinetida</taxon>
        <taxon>Adinetidae</taxon>
        <taxon>Adineta</taxon>
    </lineage>
</organism>
<feature type="coiled-coil region" evidence="1">
    <location>
        <begin position="130"/>
        <end position="157"/>
    </location>
</feature>
<name>A0A819E4X4_9BILA</name>
<evidence type="ECO:0000313" key="2">
    <source>
        <dbReference type="EMBL" id="CAF0825026.1"/>
    </source>
</evidence>
<dbReference type="Proteomes" id="UP000663860">
    <property type="component" value="Unassembled WGS sequence"/>
</dbReference>
<dbReference type="EMBL" id="CAJOBB010001354">
    <property type="protein sequence ID" value="CAF3845258.1"/>
    <property type="molecule type" value="Genomic_DNA"/>
</dbReference>
<evidence type="ECO:0000256" key="1">
    <source>
        <dbReference type="SAM" id="Coils"/>
    </source>
</evidence>
<proteinExistence type="predicted"/>
<comment type="caution">
    <text evidence="3">The sequence shown here is derived from an EMBL/GenBank/DDBJ whole genome shotgun (WGS) entry which is preliminary data.</text>
</comment>
<sequence length="496" mass="57192">MACASPPIICATCETLGSEVKSKPGILLCAGCQKHFCFQHIAQHRQDLTNLLENTVLNERNVLQEKISTCTEQQWSDNIKVHIEMINKWELDTTELIKKSAACARERLQEITLTEGDNLQKKFTILSSEIDTLRENENYFENDIDQLIKKLEQLQRDIEHFPIELSIKEISHELIVVKPLTQSVSHTVAPKPLTQSVSHTVDPCYFVDLLLTSQKPKASIGLSLEALGLMYPISDRLIAFFYKCQLPTLDIVNNSWKSMHGIDRATELHWSSSLKQFLVLKCSDQKNRPNKFYQFDPYSGSVKDIVMKLPNRNFCRPNPLKTLTCFKEHVLLVVGDRIEKWSANSPNWYTNEQPSNVWSPPISCQPRDQIKCIRMNDLYYALLIETYDYQSQIPMFSFQLRNHGMLTLHCIDTGCNNLPEKLRLISLPNESGWLFFYCEGYGKHCYVLDNNGELYDQNIVLLSNVTDIAVQNNLIFLRKKEASNSNDVLEIYDWQK</sequence>
<dbReference type="AlphaFoldDB" id="A0A819E4X4"/>
<gene>
    <name evidence="2" type="ORF">IZO911_LOCUS8212</name>
    <name evidence="3" type="ORF">KXQ929_LOCUS19752</name>
</gene>
<evidence type="ECO:0000313" key="4">
    <source>
        <dbReference type="Proteomes" id="UP000663868"/>
    </source>
</evidence>
<evidence type="ECO:0000313" key="3">
    <source>
        <dbReference type="EMBL" id="CAF3845258.1"/>
    </source>
</evidence>
<dbReference type="EMBL" id="CAJNOE010000055">
    <property type="protein sequence ID" value="CAF0825026.1"/>
    <property type="molecule type" value="Genomic_DNA"/>
</dbReference>
<protein>
    <recommendedName>
        <fullName evidence="5">B box-type domain-containing protein</fullName>
    </recommendedName>
</protein>